<dbReference type="InterPro" id="IPR005000">
    <property type="entry name" value="Aldolase/citrate-lyase_domain"/>
</dbReference>
<dbReference type="EC" id="4.1.3.24" evidence="11"/>
<dbReference type="SUPFAM" id="SSF51621">
    <property type="entry name" value="Phosphoenolpyruvate/pyruvate domain"/>
    <property type="match status" value="1"/>
</dbReference>
<comment type="caution">
    <text evidence="17">The sequence shown here is derived from an EMBL/GenBank/DDBJ whole genome shotgun (WGS) entry which is preliminary data.</text>
</comment>
<feature type="binding site" evidence="15">
    <location>
        <position position="168"/>
    </location>
    <ligand>
        <name>Mg(2+)</name>
        <dbReference type="ChEBI" id="CHEBI:18420"/>
    </ligand>
</feature>
<evidence type="ECO:0000313" key="17">
    <source>
        <dbReference type="EMBL" id="MCE8539351.1"/>
    </source>
</evidence>
<evidence type="ECO:0000256" key="4">
    <source>
        <dbReference type="ARBA" id="ARBA00022723"/>
    </source>
</evidence>
<evidence type="ECO:0000256" key="13">
    <source>
        <dbReference type="ARBA" id="ARBA00078229"/>
    </source>
</evidence>
<dbReference type="Gene3D" id="3.20.20.60">
    <property type="entry name" value="Phosphoenolpyruvate-binding domains"/>
    <property type="match status" value="1"/>
</dbReference>
<evidence type="ECO:0000256" key="15">
    <source>
        <dbReference type="PIRSR" id="PIRSR015582-2"/>
    </source>
</evidence>
<feature type="binding site" evidence="14">
    <location>
        <position position="76"/>
    </location>
    <ligand>
        <name>substrate</name>
    </ligand>
</feature>
<evidence type="ECO:0000256" key="10">
    <source>
        <dbReference type="ARBA" id="ARBA00062002"/>
    </source>
</evidence>
<evidence type="ECO:0000256" key="8">
    <source>
        <dbReference type="ARBA" id="ARBA00050317"/>
    </source>
</evidence>
<comment type="catalytic activity">
    <reaction evidence="8">
        <text>(2R,3S)-beta-methylmalyl-CoA = propanoyl-CoA + glyoxylate</text>
        <dbReference type="Rhea" id="RHEA:38259"/>
        <dbReference type="ChEBI" id="CHEBI:36655"/>
        <dbReference type="ChEBI" id="CHEBI:57392"/>
        <dbReference type="ChEBI" id="CHEBI:75634"/>
        <dbReference type="EC" id="4.1.3.24"/>
    </reaction>
</comment>
<accession>A0A9Q3WNF8</accession>
<comment type="cofactor">
    <cofactor evidence="1">
        <name>Mn(2+)</name>
        <dbReference type="ChEBI" id="CHEBI:29035"/>
    </cofactor>
</comment>
<evidence type="ECO:0000256" key="1">
    <source>
        <dbReference type="ARBA" id="ARBA00001936"/>
    </source>
</evidence>
<dbReference type="EMBL" id="JAGQAF010000012">
    <property type="protein sequence ID" value="MCE8539351.1"/>
    <property type="molecule type" value="Genomic_DNA"/>
</dbReference>
<dbReference type="PIRSF" id="PIRSF015582">
    <property type="entry name" value="Cit_lyase_B"/>
    <property type="match status" value="1"/>
</dbReference>
<dbReference type="GO" id="GO:0006107">
    <property type="term" value="P:oxaloacetate metabolic process"/>
    <property type="evidence" value="ECO:0007669"/>
    <property type="project" value="TreeGrafter"/>
</dbReference>
<keyword evidence="4 15" id="KW-0479">Metal-binding</keyword>
<dbReference type="InterPro" id="IPR015813">
    <property type="entry name" value="Pyrv/PenolPyrv_kinase-like_dom"/>
</dbReference>
<dbReference type="Pfam" id="PF03328">
    <property type="entry name" value="HpcH_HpaI"/>
    <property type="match status" value="1"/>
</dbReference>
<protein>
    <recommendedName>
        <fullName evidence="12">L-malyl-CoA/beta-methylmalyl-CoA lyase</fullName>
        <ecNumber evidence="11">4.1.3.24</ecNumber>
    </recommendedName>
    <alternativeName>
        <fullName evidence="13">(3S)-malyl-CoA/beta-methylmalyl-CoA lyase</fullName>
    </alternativeName>
</protein>
<evidence type="ECO:0000259" key="16">
    <source>
        <dbReference type="Pfam" id="PF03328"/>
    </source>
</evidence>
<proteinExistence type="inferred from homology"/>
<evidence type="ECO:0000256" key="6">
    <source>
        <dbReference type="ARBA" id="ARBA00023211"/>
    </source>
</evidence>
<evidence type="ECO:0000256" key="14">
    <source>
        <dbReference type="PIRSR" id="PIRSR015582-1"/>
    </source>
</evidence>
<dbReference type="PANTHER" id="PTHR32308">
    <property type="entry name" value="LYASE BETA SUBUNIT, PUTATIVE (AFU_ORTHOLOGUE AFUA_4G13030)-RELATED"/>
    <property type="match status" value="1"/>
</dbReference>
<feature type="domain" description="HpcH/HpaI aldolase/citrate lyase" evidence="16">
    <location>
        <begin position="15"/>
        <end position="253"/>
    </location>
</feature>
<comment type="subunit">
    <text evidence="10">Homohexamer. Dimer of trimers.</text>
</comment>
<dbReference type="PANTHER" id="PTHR32308:SF10">
    <property type="entry name" value="CITRATE LYASE SUBUNIT BETA"/>
    <property type="match status" value="1"/>
</dbReference>
<keyword evidence="7 17" id="KW-0456">Lyase</keyword>
<evidence type="ECO:0000256" key="12">
    <source>
        <dbReference type="ARBA" id="ARBA00072519"/>
    </source>
</evidence>
<evidence type="ECO:0000256" key="3">
    <source>
        <dbReference type="ARBA" id="ARBA00005568"/>
    </source>
</evidence>
<keyword evidence="6" id="KW-0464">Manganese</keyword>
<dbReference type="RefSeq" id="WP_234221336.1">
    <property type="nucleotide sequence ID" value="NZ_JAGQAF010000012.1"/>
</dbReference>
<organism evidence="17 18">
    <name type="scientific">Ruegeria pomeroyi</name>
    <dbReference type="NCBI Taxonomy" id="89184"/>
    <lineage>
        <taxon>Bacteria</taxon>
        <taxon>Pseudomonadati</taxon>
        <taxon>Pseudomonadota</taxon>
        <taxon>Alphaproteobacteria</taxon>
        <taxon>Rhodobacterales</taxon>
        <taxon>Roseobacteraceae</taxon>
        <taxon>Ruegeria</taxon>
    </lineage>
</organism>
<dbReference type="FunFam" id="3.20.20.60:FF:000020">
    <property type="entry name" value="Malyl-CoA lyase"/>
    <property type="match status" value="1"/>
</dbReference>
<comment type="catalytic activity">
    <reaction evidence="9">
        <text>(S)-malyl-CoA = glyoxylate + acetyl-CoA</text>
        <dbReference type="Rhea" id="RHEA:16629"/>
        <dbReference type="ChEBI" id="CHEBI:36655"/>
        <dbReference type="ChEBI" id="CHEBI:57288"/>
        <dbReference type="ChEBI" id="CHEBI:57317"/>
        <dbReference type="EC" id="4.1.3.24"/>
    </reaction>
</comment>
<dbReference type="InterPro" id="IPR040442">
    <property type="entry name" value="Pyrv_kinase-like_dom_sf"/>
</dbReference>
<keyword evidence="5 15" id="KW-0460">Magnesium</keyword>
<evidence type="ECO:0000313" key="18">
    <source>
        <dbReference type="Proteomes" id="UP000813672"/>
    </source>
</evidence>
<reference evidence="17" key="1">
    <citation type="journal article" date="2021" name="Environ. Microbiol.">
        <title>Cryptic niche differentiation of novel sediment ecotypes of Rugeria pomeroyi correlates with nitrate respiration.</title>
        <authorList>
            <person name="Lin X."/>
            <person name="McNichol J."/>
            <person name="Chu X."/>
            <person name="Qian Y."/>
            <person name="Luo H."/>
        </authorList>
    </citation>
    <scope>NUCLEOTIDE SEQUENCE</scope>
    <source>
        <strain evidence="17">SZCCDBB064</strain>
    </source>
</reference>
<name>A0A9Q3WNF8_9RHOB</name>
<evidence type="ECO:0000256" key="2">
    <source>
        <dbReference type="ARBA" id="ARBA00001946"/>
    </source>
</evidence>
<comment type="similarity">
    <text evidence="3">Belongs to the HpcH/HpaI aldolase family.</text>
</comment>
<evidence type="ECO:0000256" key="9">
    <source>
        <dbReference type="ARBA" id="ARBA00051828"/>
    </source>
</evidence>
<feature type="binding site" evidence="15">
    <location>
        <position position="141"/>
    </location>
    <ligand>
        <name>Mg(2+)</name>
        <dbReference type="ChEBI" id="CHEBI:18420"/>
    </ligand>
</feature>
<gene>
    <name evidence="17" type="ORF">KBY27_17990</name>
</gene>
<dbReference type="InterPro" id="IPR011206">
    <property type="entry name" value="Citrate_lyase_beta/mcl1/mcl2"/>
</dbReference>
<dbReference type="GO" id="GO:0016829">
    <property type="term" value="F:lyase activity"/>
    <property type="evidence" value="ECO:0007669"/>
    <property type="project" value="UniProtKB-KW"/>
</dbReference>
<dbReference type="Proteomes" id="UP000813672">
    <property type="component" value="Unassembled WGS sequence"/>
</dbReference>
<evidence type="ECO:0000256" key="7">
    <source>
        <dbReference type="ARBA" id="ARBA00023239"/>
    </source>
</evidence>
<sequence>MSFRIQPAAPARPNRCQLFGPGSNTKLFVKMAASAADVINLDLEDSVAPSDKDSARANVIEALNTVDWGTKYMSVRINGLDTPYWYRDVVDVLEQAGDRLDQIMIPKVGCAADVYAVDALVTAIERATGRTRPISLEVIIESAAGIAHVEEIAAASPRLQAMSLGAADFAASMGMATTGIGGTQENYYMLHEGQKHWSDPWHWAQTAIVAACRTHGVLPVDGPFGDFSDDEGFIAQARRSATLGMVGKWAIHPKQIALANQVFTPSEEAVTEAREILAAMEEAKAKGEGATVYKGRLVDIASIKQAEVIVKQAEMIAAQH</sequence>
<dbReference type="GO" id="GO:0000287">
    <property type="term" value="F:magnesium ion binding"/>
    <property type="evidence" value="ECO:0007669"/>
    <property type="project" value="TreeGrafter"/>
</dbReference>
<evidence type="ECO:0000256" key="5">
    <source>
        <dbReference type="ARBA" id="ARBA00022842"/>
    </source>
</evidence>
<comment type="cofactor">
    <cofactor evidence="2">
        <name>Mg(2+)</name>
        <dbReference type="ChEBI" id="CHEBI:18420"/>
    </cofactor>
</comment>
<dbReference type="AlphaFoldDB" id="A0A9Q3WNF8"/>
<feature type="binding site" evidence="14">
    <location>
        <position position="141"/>
    </location>
    <ligand>
        <name>substrate</name>
    </ligand>
</feature>
<evidence type="ECO:0000256" key="11">
    <source>
        <dbReference type="ARBA" id="ARBA00066841"/>
    </source>
</evidence>